<dbReference type="EMBL" id="BJCH01000001">
    <property type="protein sequence ID" value="GCL44379.1"/>
    <property type="molecule type" value="Genomic_DNA"/>
</dbReference>
<dbReference type="Gene3D" id="3.30.2350.10">
    <property type="entry name" value="Pseudouridine synthase"/>
    <property type="match status" value="1"/>
</dbReference>
<dbReference type="InterPro" id="IPR002501">
    <property type="entry name" value="PsdUridine_synth_N"/>
</dbReference>
<comment type="catalytic activity">
    <reaction evidence="1 5">
        <text>uridine(55) in tRNA = pseudouridine(55) in tRNA</text>
        <dbReference type="Rhea" id="RHEA:42532"/>
        <dbReference type="Rhea" id="RHEA-COMP:10101"/>
        <dbReference type="Rhea" id="RHEA-COMP:10102"/>
        <dbReference type="ChEBI" id="CHEBI:65314"/>
        <dbReference type="ChEBI" id="CHEBI:65315"/>
        <dbReference type="EC" id="5.4.99.25"/>
    </reaction>
</comment>
<dbReference type="NCBIfam" id="TIGR00431">
    <property type="entry name" value="TruB"/>
    <property type="match status" value="1"/>
</dbReference>
<dbReference type="GO" id="GO:0031119">
    <property type="term" value="P:tRNA pseudouridine synthesis"/>
    <property type="evidence" value="ECO:0007669"/>
    <property type="project" value="UniProtKB-UniRule"/>
</dbReference>
<organism evidence="7 8">
    <name type="scientific">Microcystis aeruginosa NIES-3787</name>
    <dbReference type="NCBI Taxonomy" id="2517782"/>
    <lineage>
        <taxon>Bacteria</taxon>
        <taxon>Bacillati</taxon>
        <taxon>Cyanobacteriota</taxon>
        <taxon>Cyanophyceae</taxon>
        <taxon>Oscillatoriophycideae</taxon>
        <taxon>Chroococcales</taxon>
        <taxon>Microcystaceae</taxon>
        <taxon>Microcystis</taxon>
    </lineage>
</organism>
<proteinExistence type="inferred from homology"/>
<evidence type="ECO:0000313" key="7">
    <source>
        <dbReference type="EMBL" id="GCL44379.1"/>
    </source>
</evidence>
<dbReference type="Proteomes" id="UP000438874">
    <property type="component" value="Unassembled WGS sequence"/>
</dbReference>
<dbReference type="CDD" id="cd02573">
    <property type="entry name" value="PseudoU_synth_EcTruB"/>
    <property type="match status" value="1"/>
</dbReference>
<comment type="similarity">
    <text evidence="2 5">Belongs to the pseudouridine synthase TruB family. Type 1 subfamily.</text>
</comment>
<dbReference type="InterPro" id="IPR020103">
    <property type="entry name" value="PsdUridine_synth_cat_dom_sf"/>
</dbReference>
<keyword evidence="3 5" id="KW-0819">tRNA processing</keyword>
<dbReference type="HAMAP" id="MF_01080">
    <property type="entry name" value="TruB_bact"/>
    <property type="match status" value="1"/>
</dbReference>
<evidence type="ECO:0000256" key="5">
    <source>
        <dbReference type="HAMAP-Rule" id="MF_01080"/>
    </source>
</evidence>
<dbReference type="InterPro" id="IPR014780">
    <property type="entry name" value="tRNA_psdUridine_synth_TruB"/>
</dbReference>
<reference evidence="7 8" key="1">
    <citation type="submission" date="2019-02" db="EMBL/GenBank/DDBJ databases">
        <title>Draft genome sequence of Arthrospira platensis NIES-3787.</title>
        <authorList>
            <person name="Yamaguchi H."/>
            <person name="Suzuki S."/>
            <person name="Kawachi M."/>
        </authorList>
    </citation>
    <scope>NUCLEOTIDE SEQUENCE [LARGE SCALE GENOMIC DNA]</scope>
    <source>
        <strain evidence="7 8">NIES-3787</strain>
    </source>
</reference>
<accession>A0A6H9G2J5</accession>
<dbReference type="SUPFAM" id="SSF55120">
    <property type="entry name" value="Pseudouridine synthase"/>
    <property type="match status" value="1"/>
</dbReference>
<comment type="function">
    <text evidence="5">Responsible for synthesis of pseudouridine from uracil-55 in the psi GC loop of transfer RNAs.</text>
</comment>
<dbReference type="GO" id="GO:0003723">
    <property type="term" value="F:RNA binding"/>
    <property type="evidence" value="ECO:0007669"/>
    <property type="project" value="InterPro"/>
</dbReference>
<evidence type="ECO:0000256" key="4">
    <source>
        <dbReference type="ARBA" id="ARBA00023235"/>
    </source>
</evidence>
<evidence type="ECO:0000256" key="2">
    <source>
        <dbReference type="ARBA" id="ARBA00005642"/>
    </source>
</evidence>
<feature type="domain" description="Pseudouridine synthase II N-terminal" evidence="6">
    <location>
        <begin position="33"/>
        <end position="183"/>
    </location>
</feature>
<feature type="active site" description="Nucleophile" evidence="5">
    <location>
        <position position="48"/>
    </location>
</feature>
<dbReference type="PANTHER" id="PTHR13767:SF2">
    <property type="entry name" value="PSEUDOURIDYLATE SYNTHASE TRUB1"/>
    <property type="match status" value="1"/>
</dbReference>
<dbReference type="Pfam" id="PF01509">
    <property type="entry name" value="TruB_N"/>
    <property type="match status" value="1"/>
</dbReference>
<dbReference type="GO" id="GO:1990481">
    <property type="term" value="P:mRNA pseudouridine synthesis"/>
    <property type="evidence" value="ECO:0007669"/>
    <property type="project" value="TreeGrafter"/>
</dbReference>
<evidence type="ECO:0000313" key="8">
    <source>
        <dbReference type="Proteomes" id="UP000438874"/>
    </source>
</evidence>
<protein>
    <recommendedName>
        <fullName evidence="5">tRNA pseudouridine synthase B</fullName>
        <ecNumber evidence="5">5.4.99.25</ecNumber>
    </recommendedName>
    <alternativeName>
        <fullName evidence="5">tRNA pseudouridine(55) synthase</fullName>
        <shortName evidence="5">Psi55 synthase</shortName>
    </alternativeName>
    <alternativeName>
        <fullName evidence="5">tRNA pseudouridylate synthase</fullName>
    </alternativeName>
    <alternativeName>
        <fullName evidence="5">tRNA-uridine isomerase</fullName>
    </alternativeName>
</protein>
<evidence type="ECO:0000256" key="1">
    <source>
        <dbReference type="ARBA" id="ARBA00000385"/>
    </source>
</evidence>
<keyword evidence="4 5" id="KW-0413">Isomerase</keyword>
<dbReference type="AlphaFoldDB" id="A0A6H9G2J5"/>
<evidence type="ECO:0000256" key="3">
    <source>
        <dbReference type="ARBA" id="ARBA00022694"/>
    </source>
</evidence>
<dbReference type="EC" id="5.4.99.25" evidence="5"/>
<evidence type="ECO:0000259" key="6">
    <source>
        <dbReference type="Pfam" id="PF01509"/>
    </source>
</evidence>
<gene>
    <name evidence="5" type="primary">truB</name>
    <name evidence="7" type="ORF">NIES3787_00550</name>
</gene>
<name>A0A6H9G2J5_MICAE</name>
<dbReference type="PANTHER" id="PTHR13767">
    <property type="entry name" value="TRNA-PSEUDOURIDINE SYNTHASE"/>
    <property type="match status" value="1"/>
</dbReference>
<dbReference type="GO" id="GO:0160148">
    <property type="term" value="F:tRNA pseudouridine(55) synthase activity"/>
    <property type="evidence" value="ECO:0007669"/>
    <property type="project" value="UniProtKB-EC"/>
</dbReference>
<comment type="caution">
    <text evidence="7">The sequence shown here is derived from an EMBL/GenBank/DDBJ whole genome shotgun (WGS) entry which is preliminary data.</text>
</comment>
<sequence length="303" mass="33220">MAQVHPTIDQMFGFLNLNKPPDWTSHDCVAKVRKILKTKRVGHGGTLDPMATGVLPIAVGAATRLLPYLPENKAYRAKIQLGLSTDTDDITGKAIATCPCADLTLEAVKPHLAEFIGNIAQIPPMYSAIQKDGRRLYELARKGEIIAVEPRQVKIDQITVLGWLEGEFPQIELDIHCGSGTYIRSLARDLGKVLAVGGTLASLTRTESCGFQLADSINLEALMANSEGLISPRIALAHLDWISLTSERVIDWFHGRKINLTDTNVMIGSLVAVESLEAQFLGIGEIVVREDEYYLQPKIVIQQ</sequence>